<dbReference type="EMBL" id="CM051398">
    <property type="protein sequence ID" value="KAJ4719242.1"/>
    <property type="molecule type" value="Genomic_DNA"/>
</dbReference>
<gene>
    <name evidence="1" type="ORF">OWV82_010846</name>
</gene>
<dbReference type="Proteomes" id="UP001164539">
    <property type="component" value="Chromosome 5"/>
</dbReference>
<evidence type="ECO:0000313" key="1">
    <source>
        <dbReference type="EMBL" id="KAJ4719242.1"/>
    </source>
</evidence>
<sequence>MVSSIRIDQSMMMKVIGFMMMLSISSMFGDSHTVEEKPVSAYAPLPPRLRFFYKECEDALSHDCGRDLAATIYKNGTLSDTCCKNLVTAGKLCHNRFVLISLFRHNQTSPLQVLTKRSGCCFAWGSSLYTTAEVVLYVTSSFSYVLGFYCFVPVAISLLVLLCLLKSPVL</sequence>
<comment type="caution">
    <text evidence="1">The sequence shown here is derived from an EMBL/GenBank/DDBJ whole genome shotgun (WGS) entry which is preliminary data.</text>
</comment>
<reference evidence="1 2" key="1">
    <citation type="journal article" date="2023" name="Science">
        <title>Complex scaffold remodeling in plant triterpene biosynthesis.</title>
        <authorList>
            <person name="De La Pena R."/>
            <person name="Hodgson H."/>
            <person name="Liu J.C."/>
            <person name="Stephenson M.J."/>
            <person name="Martin A.C."/>
            <person name="Owen C."/>
            <person name="Harkess A."/>
            <person name="Leebens-Mack J."/>
            <person name="Jimenez L.E."/>
            <person name="Osbourn A."/>
            <person name="Sattely E.S."/>
        </authorList>
    </citation>
    <scope>NUCLEOTIDE SEQUENCE [LARGE SCALE GENOMIC DNA]</scope>
    <source>
        <strain evidence="2">cv. JPN11</strain>
        <tissue evidence="1">Leaf</tissue>
    </source>
</reference>
<keyword evidence="2" id="KW-1185">Reference proteome</keyword>
<evidence type="ECO:0000313" key="2">
    <source>
        <dbReference type="Proteomes" id="UP001164539"/>
    </source>
</evidence>
<organism evidence="1 2">
    <name type="scientific">Melia azedarach</name>
    <name type="common">Chinaberry tree</name>
    <dbReference type="NCBI Taxonomy" id="155640"/>
    <lineage>
        <taxon>Eukaryota</taxon>
        <taxon>Viridiplantae</taxon>
        <taxon>Streptophyta</taxon>
        <taxon>Embryophyta</taxon>
        <taxon>Tracheophyta</taxon>
        <taxon>Spermatophyta</taxon>
        <taxon>Magnoliopsida</taxon>
        <taxon>eudicotyledons</taxon>
        <taxon>Gunneridae</taxon>
        <taxon>Pentapetalae</taxon>
        <taxon>rosids</taxon>
        <taxon>malvids</taxon>
        <taxon>Sapindales</taxon>
        <taxon>Meliaceae</taxon>
        <taxon>Melia</taxon>
    </lineage>
</organism>
<protein>
    <submittedName>
        <fullName evidence="1">Uncharacterized protein</fullName>
    </submittedName>
</protein>
<name>A0ACC1Y6D2_MELAZ</name>
<proteinExistence type="predicted"/>
<accession>A0ACC1Y6D2</accession>